<dbReference type="AlphaFoldDB" id="A0AB39ZIR3"/>
<dbReference type="PANTHER" id="PTHR19143:SF327">
    <property type="entry name" value="FI21813P1-RELATED"/>
    <property type="match status" value="1"/>
</dbReference>
<dbReference type="Gene3D" id="3.90.215.10">
    <property type="entry name" value="Gamma Fibrinogen, chain A, domain 1"/>
    <property type="match status" value="1"/>
</dbReference>
<gene>
    <name evidence="5" type="primary">LOC108014980</name>
</gene>
<dbReference type="Proteomes" id="UP001652628">
    <property type="component" value="Chromosome X"/>
</dbReference>
<dbReference type="SUPFAM" id="SSF56496">
    <property type="entry name" value="Fibrinogen C-terminal domain-like"/>
    <property type="match status" value="1"/>
</dbReference>
<dbReference type="SMART" id="SM00186">
    <property type="entry name" value="FBG"/>
    <property type="match status" value="1"/>
</dbReference>
<accession>A0AB39ZIR3</accession>
<dbReference type="InterPro" id="IPR050373">
    <property type="entry name" value="Fibrinogen_C-term_domain"/>
</dbReference>
<evidence type="ECO:0000256" key="2">
    <source>
        <dbReference type="SAM" id="SignalP"/>
    </source>
</evidence>
<dbReference type="InterPro" id="IPR014716">
    <property type="entry name" value="Fibrinogen_a/b/g_C_1"/>
</dbReference>
<feature type="signal peptide" evidence="2">
    <location>
        <begin position="1"/>
        <end position="21"/>
    </location>
</feature>
<dbReference type="RefSeq" id="XP_016936690.3">
    <property type="nucleotide sequence ID" value="XM_017081201.3"/>
</dbReference>
<feature type="chain" id="PRO_5047395740" evidence="2">
    <location>
        <begin position="22"/>
        <end position="321"/>
    </location>
</feature>
<keyword evidence="2" id="KW-0732">Signal</keyword>
<dbReference type="Pfam" id="PF00147">
    <property type="entry name" value="Fibrinogen_C"/>
    <property type="match status" value="1"/>
</dbReference>
<name>A0AB39ZIR3_DROSZ</name>
<evidence type="ECO:0000256" key="1">
    <source>
        <dbReference type="ARBA" id="ARBA00023157"/>
    </source>
</evidence>
<keyword evidence="1" id="KW-1015">Disulfide bond</keyword>
<protein>
    <submittedName>
        <fullName evidence="5">Fibroleukin-like</fullName>
    </submittedName>
</protein>
<organism evidence="4 5">
    <name type="scientific">Drosophila suzukii</name>
    <name type="common">Spotted-wing drosophila fruit fly</name>
    <dbReference type="NCBI Taxonomy" id="28584"/>
    <lineage>
        <taxon>Eukaryota</taxon>
        <taxon>Metazoa</taxon>
        <taxon>Ecdysozoa</taxon>
        <taxon>Arthropoda</taxon>
        <taxon>Hexapoda</taxon>
        <taxon>Insecta</taxon>
        <taxon>Pterygota</taxon>
        <taxon>Neoptera</taxon>
        <taxon>Endopterygota</taxon>
        <taxon>Diptera</taxon>
        <taxon>Brachycera</taxon>
        <taxon>Muscomorpha</taxon>
        <taxon>Ephydroidea</taxon>
        <taxon>Drosophilidae</taxon>
        <taxon>Drosophila</taxon>
        <taxon>Sophophora</taxon>
    </lineage>
</organism>
<evidence type="ECO:0000259" key="3">
    <source>
        <dbReference type="PROSITE" id="PS51406"/>
    </source>
</evidence>
<feature type="domain" description="Fibrinogen C-terminal" evidence="3">
    <location>
        <begin position="107"/>
        <end position="318"/>
    </location>
</feature>
<proteinExistence type="predicted"/>
<reference evidence="5" key="1">
    <citation type="submission" date="2025-08" db="UniProtKB">
        <authorList>
            <consortium name="RefSeq"/>
        </authorList>
    </citation>
    <scope>IDENTIFICATION</scope>
</reference>
<dbReference type="GO" id="GO:0005615">
    <property type="term" value="C:extracellular space"/>
    <property type="evidence" value="ECO:0007669"/>
    <property type="project" value="TreeGrafter"/>
</dbReference>
<evidence type="ECO:0000313" key="5">
    <source>
        <dbReference type="RefSeq" id="XP_016936690.3"/>
    </source>
</evidence>
<dbReference type="InterPro" id="IPR036056">
    <property type="entry name" value="Fibrinogen-like_C"/>
</dbReference>
<keyword evidence="4" id="KW-1185">Reference proteome</keyword>
<dbReference type="PROSITE" id="PS51406">
    <property type="entry name" value="FIBRINOGEN_C_2"/>
    <property type="match status" value="1"/>
</dbReference>
<dbReference type="CDD" id="cd00087">
    <property type="entry name" value="FReD"/>
    <property type="match status" value="1"/>
</dbReference>
<dbReference type="PROSITE" id="PS00514">
    <property type="entry name" value="FIBRINOGEN_C_1"/>
    <property type="match status" value="1"/>
</dbReference>
<evidence type="ECO:0000313" key="4">
    <source>
        <dbReference type="Proteomes" id="UP001652628"/>
    </source>
</evidence>
<dbReference type="PANTHER" id="PTHR19143">
    <property type="entry name" value="FIBRINOGEN/TENASCIN/ANGIOPOEITIN"/>
    <property type="match status" value="1"/>
</dbReference>
<sequence>MKSIFLVISLSSLLLIELTFSSEEIVMEAGSIKEKSTEDIVSRVGSFVSLLHARNDQIKDCFENIKGKDIIISDRDEELEKKDQVIKGLEDHIRSVSEELYEITDQPLTANGTDRCPIGSESGIYRVKIPGLRNFEAACNEEGWMTIQRRIDGSENFTRDWESYKNGFGDVRKEFFIGLEKLYLMTDQRPCELVIKLGDANGTTKYAYYDDFKIGNEEALYKIINLAFRSGTAGDSMFWNKNKKFSTFDRDNDLIPRDCAKTHSGGWWFAECGYSSLNGKYHADGFAPHRNGIHWGTANGYNYTVSLLSTEMMIRPKICNH</sequence>
<dbReference type="GeneID" id="108014980"/>
<dbReference type="InterPro" id="IPR002181">
    <property type="entry name" value="Fibrinogen_a/b/g_C_dom"/>
</dbReference>
<dbReference type="InterPro" id="IPR020837">
    <property type="entry name" value="Fibrinogen_CS"/>
</dbReference>